<keyword evidence="8" id="KW-1003">Cell membrane</keyword>
<gene>
    <name evidence="8" type="primary">secE</name>
    <name evidence="9" type="ORF">B0I18_1011133</name>
</gene>
<dbReference type="OrthoDB" id="9810735at2"/>
<evidence type="ECO:0000313" key="9">
    <source>
        <dbReference type="EMBL" id="PSK94970.1"/>
    </source>
</evidence>
<comment type="function">
    <text evidence="8">Essential subunit of the Sec protein translocation channel SecYEG. Clamps together the 2 halves of SecY. May contact the channel plug during translocation.</text>
</comment>
<dbReference type="GO" id="GO:0065002">
    <property type="term" value="P:intracellular protein transmembrane transport"/>
    <property type="evidence" value="ECO:0007669"/>
    <property type="project" value="UniProtKB-UniRule"/>
</dbReference>
<evidence type="ECO:0000256" key="8">
    <source>
        <dbReference type="HAMAP-Rule" id="MF_00422"/>
    </source>
</evidence>
<name>A0A2P8DCM7_9BACT</name>
<comment type="similarity">
    <text evidence="8">Belongs to the SecE/SEC61-gamma family.</text>
</comment>
<dbReference type="GO" id="GO:0043952">
    <property type="term" value="P:protein transport by the Sec complex"/>
    <property type="evidence" value="ECO:0007669"/>
    <property type="project" value="UniProtKB-UniRule"/>
</dbReference>
<dbReference type="GO" id="GO:0006605">
    <property type="term" value="P:protein targeting"/>
    <property type="evidence" value="ECO:0007669"/>
    <property type="project" value="UniProtKB-UniRule"/>
</dbReference>
<dbReference type="NCBIfam" id="TIGR00964">
    <property type="entry name" value="secE_bact"/>
    <property type="match status" value="1"/>
</dbReference>
<evidence type="ECO:0000256" key="4">
    <source>
        <dbReference type="ARBA" id="ARBA00022927"/>
    </source>
</evidence>
<keyword evidence="6 8" id="KW-0811">Translocation</keyword>
<keyword evidence="5 8" id="KW-1133">Transmembrane helix</keyword>
<dbReference type="InterPro" id="IPR001901">
    <property type="entry name" value="Translocase_SecE/Sec61-g"/>
</dbReference>
<reference evidence="9 10" key="1">
    <citation type="submission" date="2018-03" db="EMBL/GenBank/DDBJ databases">
        <title>Genomic Encyclopedia of Type Strains, Phase III (KMG-III): the genomes of soil and plant-associated and newly described type strains.</title>
        <authorList>
            <person name="Whitman W."/>
        </authorList>
    </citation>
    <scope>NUCLEOTIDE SEQUENCE [LARGE SCALE GENOMIC DNA]</scope>
    <source>
        <strain evidence="9 10">CGMCC 1.12700</strain>
    </source>
</reference>
<dbReference type="HAMAP" id="MF_00422">
    <property type="entry name" value="SecE"/>
    <property type="match status" value="1"/>
</dbReference>
<evidence type="ECO:0000256" key="7">
    <source>
        <dbReference type="ARBA" id="ARBA00023136"/>
    </source>
</evidence>
<dbReference type="GO" id="GO:0008320">
    <property type="term" value="F:protein transmembrane transporter activity"/>
    <property type="evidence" value="ECO:0007669"/>
    <property type="project" value="UniProtKB-UniRule"/>
</dbReference>
<comment type="subunit">
    <text evidence="8">Component of the Sec protein translocase complex. Heterotrimer consisting of SecY, SecE and SecG subunits. The heterotrimers can form oligomers, although 1 heterotrimer is thought to be able to translocate proteins. Interacts with the ribosome. Interacts with SecDF, and other proteins may be involved. Interacts with SecA.</text>
</comment>
<dbReference type="InterPro" id="IPR005807">
    <property type="entry name" value="SecE_bac"/>
</dbReference>
<feature type="transmembrane region" description="Helical" evidence="8">
    <location>
        <begin position="30"/>
        <end position="48"/>
    </location>
</feature>
<keyword evidence="4 8" id="KW-0653">Protein transport</keyword>
<keyword evidence="2 8" id="KW-0813">Transport</keyword>
<dbReference type="Gene3D" id="1.20.5.1030">
    <property type="entry name" value="Preprotein translocase secy subunit"/>
    <property type="match status" value="1"/>
</dbReference>
<sequence>MSKFGTYIQESYDELIHKVSWPSWNELQQTTLIVLASLAIVTALIFGMDAASEAVMKLIYGMTK</sequence>
<evidence type="ECO:0000256" key="3">
    <source>
        <dbReference type="ARBA" id="ARBA00022692"/>
    </source>
</evidence>
<dbReference type="RefSeq" id="WP_106521648.1">
    <property type="nucleotide sequence ID" value="NZ_PYGD01000001.1"/>
</dbReference>
<dbReference type="InterPro" id="IPR038379">
    <property type="entry name" value="SecE_sf"/>
</dbReference>
<evidence type="ECO:0000256" key="2">
    <source>
        <dbReference type="ARBA" id="ARBA00022448"/>
    </source>
</evidence>
<comment type="subcellular location">
    <subcellularLocation>
        <location evidence="8">Cell membrane</location>
        <topology evidence="8">Single-pass membrane protein</topology>
    </subcellularLocation>
    <subcellularLocation>
        <location evidence="1">Membrane</location>
    </subcellularLocation>
</comment>
<keyword evidence="7 8" id="KW-0472">Membrane</keyword>
<organism evidence="9 10">
    <name type="scientific">Taibaiella chishuiensis</name>
    <dbReference type="NCBI Taxonomy" id="1434707"/>
    <lineage>
        <taxon>Bacteria</taxon>
        <taxon>Pseudomonadati</taxon>
        <taxon>Bacteroidota</taxon>
        <taxon>Chitinophagia</taxon>
        <taxon>Chitinophagales</taxon>
        <taxon>Chitinophagaceae</taxon>
        <taxon>Taibaiella</taxon>
    </lineage>
</organism>
<dbReference type="AlphaFoldDB" id="A0A2P8DCM7"/>
<dbReference type="EMBL" id="PYGD01000001">
    <property type="protein sequence ID" value="PSK94970.1"/>
    <property type="molecule type" value="Genomic_DNA"/>
</dbReference>
<dbReference type="Proteomes" id="UP000240572">
    <property type="component" value="Unassembled WGS sequence"/>
</dbReference>
<evidence type="ECO:0000256" key="5">
    <source>
        <dbReference type="ARBA" id="ARBA00022989"/>
    </source>
</evidence>
<accession>A0A2P8DCM7</accession>
<evidence type="ECO:0000313" key="10">
    <source>
        <dbReference type="Proteomes" id="UP000240572"/>
    </source>
</evidence>
<dbReference type="GO" id="GO:0009306">
    <property type="term" value="P:protein secretion"/>
    <property type="evidence" value="ECO:0007669"/>
    <property type="project" value="UniProtKB-UniRule"/>
</dbReference>
<evidence type="ECO:0000256" key="1">
    <source>
        <dbReference type="ARBA" id="ARBA00004370"/>
    </source>
</evidence>
<keyword evidence="3 8" id="KW-0812">Transmembrane</keyword>
<dbReference type="Pfam" id="PF00584">
    <property type="entry name" value="SecE"/>
    <property type="match status" value="1"/>
</dbReference>
<keyword evidence="10" id="KW-1185">Reference proteome</keyword>
<comment type="caution">
    <text evidence="9">The sequence shown here is derived from an EMBL/GenBank/DDBJ whole genome shotgun (WGS) entry which is preliminary data.</text>
</comment>
<evidence type="ECO:0000256" key="6">
    <source>
        <dbReference type="ARBA" id="ARBA00023010"/>
    </source>
</evidence>
<protein>
    <recommendedName>
        <fullName evidence="8">Protein translocase subunit SecE</fullName>
    </recommendedName>
</protein>
<dbReference type="GO" id="GO:0005886">
    <property type="term" value="C:plasma membrane"/>
    <property type="evidence" value="ECO:0007669"/>
    <property type="project" value="UniProtKB-SubCell"/>
</dbReference>
<proteinExistence type="inferred from homology"/>